<dbReference type="RefSeq" id="WP_177216770.1">
    <property type="nucleotide sequence ID" value="NZ_FOVM01000004.1"/>
</dbReference>
<dbReference type="AlphaFoldDB" id="A0A1I5AX14"/>
<dbReference type="STRING" id="995034.SAMN05216219_1590"/>
<accession>A0A1I5AX14</accession>
<gene>
    <name evidence="1" type="ORF">SAMN05216219_1590</name>
</gene>
<dbReference type="SUPFAM" id="SSF55979">
    <property type="entry name" value="DNA clamp"/>
    <property type="match status" value="1"/>
</dbReference>
<evidence type="ECO:0000313" key="1">
    <source>
        <dbReference type="EMBL" id="SFN66985.1"/>
    </source>
</evidence>
<name>A0A1I5AX14_9MICO</name>
<protein>
    <submittedName>
        <fullName evidence="1">DNA polymerase III beta subunit, central domain</fullName>
    </submittedName>
</protein>
<dbReference type="Proteomes" id="UP000198867">
    <property type="component" value="Unassembled WGS sequence"/>
</dbReference>
<evidence type="ECO:0000313" key="2">
    <source>
        <dbReference type="Proteomes" id="UP000198867"/>
    </source>
</evidence>
<dbReference type="InterPro" id="IPR046938">
    <property type="entry name" value="DNA_clamp_sf"/>
</dbReference>
<sequence>MSTTDTTAPVQKPRGSATKFTVPAVLLRDLVAGILPATSKDDVTPVLCAAQWIIEDSVLRLVGTDRYRIHTATVALPGKPKAGHFIVPRSALIWIWKNANFYGRARSNATIPVVDIELTVPANADSANPGTITVKVRRSVDERLHVLSFADKLVVGIFPPVMKLVEKARAAEIASATAKVNLRFVADAQKMAGNGYVAPRIKFTAAEDGSSKPGVVLVAFENDDKTPYAEALIQPNLELR</sequence>
<proteinExistence type="predicted"/>
<keyword evidence="2" id="KW-1185">Reference proteome</keyword>
<organism evidence="1 2">
    <name type="scientific">Mycetocola miduiensis</name>
    <dbReference type="NCBI Taxonomy" id="995034"/>
    <lineage>
        <taxon>Bacteria</taxon>
        <taxon>Bacillati</taxon>
        <taxon>Actinomycetota</taxon>
        <taxon>Actinomycetes</taxon>
        <taxon>Micrococcales</taxon>
        <taxon>Microbacteriaceae</taxon>
        <taxon>Mycetocola</taxon>
    </lineage>
</organism>
<dbReference type="EMBL" id="FOVM01000004">
    <property type="protein sequence ID" value="SFN66985.1"/>
    <property type="molecule type" value="Genomic_DNA"/>
</dbReference>
<reference evidence="2" key="1">
    <citation type="submission" date="2016-10" db="EMBL/GenBank/DDBJ databases">
        <authorList>
            <person name="Varghese N."/>
            <person name="Submissions S."/>
        </authorList>
    </citation>
    <scope>NUCLEOTIDE SEQUENCE [LARGE SCALE GENOMIC DNA]</scope>
    <source>
        <strain evidence="2">CGMCC 1.11101</strain>
    </source>
</reference>
<dbReference type="Gene3D" id="3.10.150.10">
    <property type="entry name" value="DNA Polymerase III, subunit A, domain 2"/>
    <property type="match status" value="1"/>
</dbReference>